<dbReference type="InterPro" id="IPR023828">
    <property type="entry name" value="Peptidase_S8_Ser-AS"/>
</dbReference>
<evidence type="ECO:0000256" key="13">
    <source>
        <dbReference type="ARBA" id="ARBA00023145"/>
    </source>
</evidence>
<comment type="catalytic activity">
    <reaction evidence="1">
        <text>Release of an N-terminal tripeptide from a polypeptide.</text>
        <dbReference type="EC" id="3.4.14.10"/>
    </reaction>
</comment>
<feature type="active site" description="Charge relay system" evidence="15">
    <location>
        <position position="536"/>
    </location>
</feature>
<sequence>MATEHHARTRAAVVLHTLRGSMATLALAVSSLLLLPAAEAAVISSIDTVPKGWSVAPAAKINARTSSAQVFTIALALQNIDQLESHLLSVSSPNSASYGAHEDVEGITAKYGPSDEAVQVVTAWLKSSSAVQTFSVRDGFVDVAATVDGANTLFNASYDFYTHEANAATTKLRTLSYSVPDHVAAHVALVDPGNYFGKTAAFAPRRGAPAPVPASKTARSPSLVKARGTSTTIDAACSTSITPACLKQLYNVGNYTPDASSGSRVGFGSFLNQSALYADVFTYEERNGIAAQNFTVELIANATNDQDKWTASVDEANLDVQNIIGVSHPLPVIEYITGGSPPFVADIDLPSAAENQNEPYLPYLSYLLAKSNSELPQAISNSYGDEEDSVPYNYANYTCNLIGMLGLRGITVLHSSGDMGVGAGCLAPDNTTVEFNPIYPATCPYVTAVGGTVNVSPEIAWKGSSGGFSKYFPRPSYQDKAVSEYLSDHVNASTVKYYAPYTNFSGRGFPDVSAHSVSPAYEIIYFDQPGPSGGTSAAAPVWAGIVGLLNDARLRSGKSTLGWLNPLIYTYGPSVLNDITDGYSVGCNGVNYQTDQYEPAGAGIVPGAHWNATVGWDPVTGYGTPNFEELKKVVLGL</sequence>
<feature type="binding site" evidence="15">
    <location>
        <position position="615"/>
    </location>
    <ligand>
        <name>Ca(2+)</name>
        <dbReference type="ChEBI" id="CHEBI:29108"/>
    </ligand>
</feature>
<dbReference type="PANTHER" id="PTHR14218">
    <property type="entry name" value="PROTEASE S8 TRIPEPTIDYL PEPTIDASE I CLN2"/>
    <property type="match status" value="1"/>
</dbReference>
<dbReference type="InterPro" id="IPR030400">
    <property type="entry name" value="Sedolisin_dom"/>
</dbReference>
<dbReference type="AlphaFoldDB" id="F0X8S9"/>
<dbReference type="InterPro" id="IPR015366">
    <property type="entry name" value="S53_propep"/>
</dbReference>
<keyword evidence="13" id="KW-0865">Zymogen</keyword>
<name>F0X8S9_GROCL</name>
<evidence type="ECO:0000256" key="12">
    <source>
        <dbReference type="ARBA" id="ARBA00023026"/>
    </source>
</evidence>
<evidence type="ECO:0000256" key="15">
    <source>
        <dbReference type="PROSITE-ProRule" id="PRU01032"/>
    </source>
</evidence>
<reference evidence="18 19" key="1">
    <citation type="journal article" date="2011" name="Proc. Natl. Acad. Sci. U.S.A.">
        <title>Genome and transcriptome analyses of the mountain pine beetle-fungal symbiont Grosmannia clavigera, a lodgepole pine pathogen.</title>
        <authorList>
            <person name="DiGuistini S."/>
            <person name="Wang Y."/>
            <person name="Liao N.Y."/>
            <person name="Taylor G."/>
            <person name="Tanguay P."/>
            <person name="Feau N."/>
            <person name="Henrissat B."/>
            <person name="Chan S.K."/>
            <person name="Hesse-Orce U."/>
            <person name="Alamouti S.M."/>
            <person name="Tsui C.K.M."/>
            <person name="Docking R.T."/>
            <person name="Levasseur A."/>
            <person name="Haridas S."/>
            <person name="Robertson G."/>
            <person name="Birol I."/>
            <person name="Holt R.A."/>
            <person name="Marra M.A."/>
            <person name="Hamelin R.C."/>
            <person name="Hirst M."/>
            <person name="Jones S.J.M."/>
            <person name="Bohlmann J."/>
            <person name="Breuil C."/>
        </authorList>
    </citation>
    <scope>NUCLEOTIDE SEQUENCE [LARGE SCALE GENOMIC DNA]</scope>
    <source>
        <strain evidence="19">kw1407 / UAMH 11150</strain>
    </source>
</reference>
<feature type="binding site" evidence="15">
    <location>
        <position position="578"/>
    </location>
    <ligand>
        <name>Ca(2+)</name>
        <dbReference type="ChEBI" id="CHEBI:29108"/>
    </ligand>
</feature>
<dbReference type="PROSITE" id="PS00138">
    <property type="entry name" value="SUBTILASE_SER"/>
    <property type="match status" value="1"/>
</dbReference>
<evidence type="ECO:0000256" key="11">
    <source>
        <dbReference type="ARBA" id="ARBA00022837"/>
    </source>
</evidence>
<keyword evidence="5" id="KW-0964">Secreted</keyword>
<evidence type="ECO:0000256" key="9">
    <source>
        <dbReference type="ARBA" id="ARBA00022801"/>
    </source>
</evidence>
<evidence type="ECO:0000313" key="18">
    <source>
        <dbReference type="EMBL" id="EFX05346.1"/>
    </source>
</evidence>
<dbReference type="SMART" id="SM00944">
    <property type="entry name" value="Pro-kuma_activ"/>
    <property type="match status" value="1"/>
</dbReference>
<dbReference type="EC" id="3.4.14.10" evidence="4"/>
<keyword evidence="9 15" id="KW-0378">Hydrolase</keyword>
<keyword evidence="11 15" id="KW-0106">Calcium</keyword>
<dbReference type="FunFam" id="3.40.50.200:FF:000015">
    <property type="entry name" value="Tripeptidyl peptidase A"/>
    <property type="match status" value="1"/>
</dbReference>
<comment type="function">
    <text evidence="2">Secreted tripeptidyl-peptidase which degrades proteins at acidic pHs and is involved in virulence.</text>
</comment>
<evidence type="ECO:0000256" key="3">
    <source>
        <dbReference type="ARBA" id="ARBA00004239"/>
    </source>
</evidence>
<organism evidence="19">
    <name type="scientific">Grosmannia clavigera (strain kw1407 / UAMH 11150)</name>
    <name type="common">Blue stain fungus</name>
    <name type="synonym">Graphiocladiella clavigera</name>
    <dbReference type="NCBI Taxonomy" id="655863"/>
    <lineage>
        <taxon>Eukaryota</taxon>
        <taxon>Fungi</taxon>
        <taxon>Dikarya</taxon>
        <taxon>Ascomycota</taxon>
        <taxon>Pezizomycotina</taxon>
        <taxon>Sordariomycetes</taxon>
        <taxon>Sordariomycetidae</taxon>
        <taxon>Ophiostomatales</taxon>
        <taxon>Ophiostomataceae</taxon>
        <taxon>Leptographium</taxon>
    </lineage>
</organism>
<feature type="active site" description="Charge relay system" evidence="15">
    <location>
        <position position="315"/>
    </location>
</feature>
<dbReference type="Proteomes" id="UP000007796">
    <property type="component" value="Unassembled WGS sequence"/>
</dbReference>
<dbReference type="GO" id="GO:0004252">
    <property type="term" value="F:serine-type endopeptidase activity"/>
    <property type="evidence" value="ECO:0007669"/>
    <property type="project" value="UniProtKB-UniRule"/>
</dbReference>
<dbReference type="eggNOG" id="ENOG502QR6D">
    <property type="taxonomic scope" value="Eukaryota"/>
</dbReference>
<evidence type="ECO:0000256" key="2">
    <source>
        <dbReference type="ARBA" id="ARBA00002451"/>
    </source>
</evidence>
<evidence type="ECO:0000256" key="5">
    <source>
        <dbReference type="ARBA" id="ARBA00022525"/>
    </source>
</evidence>
<evidence type="ECO:0000259" key="17">
    <source>
        <dbReference type="PROSITE" id="PS51695"/>
    </source>
</evidence>
<dbReference type="MEROPS" id="S53.010"/>
<dbReference type="RefSeq" id="XP_014174828.1">
    <property type="nucleotide sequence ID" value="XM_014319353.1"/>
</dbReference>
<dbReference type="Pfam" id="PF09286">
    <property type="entry name" value="Pro-kuma_activ"/>
    <property type="match status" value="1"/>
</dbReference>
<gene>
    <name evidence="18" type="ORF">CMQ_3415</name>
</gene>
<dbReference type="EMBL" id="GL629735">
    <property type="protein sequence ID" value="EFX05346.1"/>
    <property type="molecule type" value="Genomic_DNA"/>
</dbReference>
<evidence type="ECO:0000256" key="16">
    <source>
        <dbReference type="SAM" id="SignalP"/>
    </source>
</evidence>
<evidence type="ECO:0000256" key="10">
    <source>
        <dbReference type="ARBA" id="ARBA00022825"/>
    </source>
</evidence>
<keyword evidence="19" id="KW-1185">Reference proteome</keyword>
<dbReference type="GO" id="GO:0046872">
    <property type="term" value="F:metal ion binding"/>
    <property type="evidence" value="ECO:0007669"/>
    <property type="project" value="UniProtKB-UniRule"/>
</dbReference>
<dbReference type="HOGENOM" id="CLU_013783_3_3_1"/>
<proteinExistence type="predicted"/>
<dbReference type="OrthoDB" id="409122at2759"/>
<dbReference type="GO" id="GO:0008240">
    <property type="term" value="F:tripeptidyl-peptidase activity"/>
    <property type="evidence" value="ECO:0007669"/>
    <property type="project" value="UniProtKB-EC"/>
</dbReference>
<evidence type="ECO:0000313" key="19">
    <source>
        <dbReference type="Proteomes" id="UP000007796"/>
    </source>
</evidence>
<feature type="chain" id="PRO_5003263789" description="tripeptidyl-peptidase II" evidence="16">
    <location>
        <begin position="41"/>
        <end position="637"/>
    </location>
</feature>
<evidence type="ECO:0000256" key="14">
    <source>
        <dbReference type="ARBA" id="ARBA00023180"/>
    </source>
</evidence>
<keyword evidence="10 15" id="KW-0720">Serine protease</keyword>
<feature type="active site" description="Charge relay system" evidence="15">
    <location>
        <position position="319"/>
    </location>
</feature>
<dbReference type="GO" id="GO:0005576">
    <property type="term" value="C:extracellular region"/>
    <property type="evidence" value="ECO:0007669"/>
    <property type="project" value="UniProtKB-SubCell"/>
</dbReference>
<dbReference type="SUPFAM" id="SSF54897">
    <property type="entry name" value="Protease propeptides/inhibitors"/>
    <property type="match status" value="1"/>
</dbReference>
<feature type="domain" description="Peptidase S53" evidence="17">
    <location>
        <begin position="240"/>
        <end position="637"/>
    </location>
</feature>
<dbReference type="Gene3D" id="3.40.50.200">
    <property type="entry name" value="Peptidase S8/S53 domain"/>
    <property type="match status" value="1"/>
</dbReference>
<feature type="signal peptide" evidence="16">
    <location>
        <begin position="1"/>
        <end position="40"/>
    </location>
</feature>
<dbReference type="PANTHER" id="PTHR14218:SF34">
    <property type="entry name" value="TRIPEPTIDYL-PEPTIDASE SED4"/>
    <property type="match status" value="1"/>
</dbReference>
<protein>
    <recommendedName>
        <fullName evidence="4">tripeptidyl-peptidase II</fullName>
        <ecNumber evidence="4">3.4.14.10</ecNumber>
    </recommendedName>
</protein>
<dbReference type="STRING" id="655863.F0X8S9"/>
<evidence type="ECO:0000256" key="7">
    <source>
        <dbReference type="ARBA" id="ARBA00022723"/>
    </source>
</evidence>
<keyword evidence="12" id="KW-0843">Virulence</keyword>
<comment type="subcellular location">
    <subcellularLocation>
        <location evidence="3">Secreted</location>
        <location evidence="3">Extracellular space</location>
    </subcellularLocation>
</comment>
<dbReference type="PROSITE" id="PS51695">
    <property type="entry name" value="SEDOLISIN"/>
    <property type="match status" value="1"/>
</dbReference>
<keyword evidence="6 15" id="KW-0645">Protease</keyword>
<comment type="cofactor">
    <cofactor evidence="15">
        <name>Ca(2+)</name>
        <dbReference type="ChEBI" id="CHEBI:29108"/>
    </cofactor>
    <text evidence="15">Binds 1 Ca(2+) ion per subunit.</text>
</comment>
<dbReference type="GeneID" id="25976513"/>
<dbReference type="SUPFAM" id="SSF52743">
    <property type="entry name" value="Subtilisin-like"/>
    <property type="match status" value="1"/>
</dbReference>
<evidence type="ECO:0000256" key="8">
    <source>
        <dbReference type="ARBA" id="ARBA00022729"/>
    </source>
</evidence>
<dbReference type="InParanoid" id="F0X8S9"/>
<dbReference type="InterPro" id="IPR036852">
    <property type="entry name" value="Peptidase_S8/S53_dom_sf"/>
</dbReference>
<dbReference type="CDD" id="cd04056">
    <property type="entry name" value="Peptidases_S53"/>
    <property type="match status" value="1"/>
</dbReference>
<feature type="binding site" evidence="15">
    <location>
        <position position="617"/>
    </location>
    <ligand>
        <name>Ca(2+)</name>
        <dbReference type="ChEBI" id="CHEBI:29108"/>
    </ligand>
</feature>
<keyword evidence="7 15" id="KW-0479">Metal-binding</keyword>
<evidence type="ECO:0000256" key="6">
    <source>
        <dbReference type="ARBA" id="ARBA00022670"/>
    </source>
</evidence>
<dbReference type="GO" id="GO:0006508">
    <property type="term" value="P:proteolysis"/>
    <property type="evidence" value="ECO:0007669"/>
    <property type="project" value="UniProtKB-KW"/>
</dbReference>
<evidence type="ECO:0000256" key="1">
    <source>
        <dbReference type="ARBA" id="ARBA00001910"/>
    </source>
</evidence>
<dbReference type="InterPro" id="IPR050819">
    <property type="entry name" value="Tripeptidyl-peptidase_I"/>
</dbReference>
<dbReference type="CDD" id="cd11377">
    <property type="entry name" value="Pro-peptidase_S53"/>
    <property type="match status" value="1"/>
</dbReference>
<keyword evidence="8 16" id="KW-0732">Signal</keyword>
<feature type="binding site" evidence="15">
    <location>
        <position position="579"/>
    </location>
    <ligand>
        <name>Ca(2+)</name>
        <dbReference type="ChEBI" id="CHEBI:29108"/>
    </ligand>
</feature>
<accession>F0X8S9</accession>
<keyword evidence="14" id="KW-0325">Glycoprotein</keyword>
<evidence type="ECO:0000256" key="4">
    <source>
        <dbReference type="ARBA" id="ARBA00012462"/>
    </source>
</evidence>